<dbReference type="PANTHER" id="PTHR10689:SF6">
    <property type="entry name" value="MICROSOMAL GLUTATHIONE S-TRANSFERASE 1"/>
    <property type="match status" value="1"/>
</dbReference>
<dbReference type="Proteomes" id="UP000326354">
    <property type="component" value="Chromosome"/>
</dbReference>
<proteinExistence type="predicted"/>
<evidence type="ECO:0000313" key="15">
    <source>
        <dbReference type="Proteomes" id="UP000326354"/>
    </source>
</evidence>
<keyword evidence="6" id="KW-0256">Endoplasmic reticulum</keyword>
<evidence type="ECO:0000256" key="11">
    <source>
        <dbReference type="ARBA" id="ARBA00039397"/>
    </source>
</evidence>
<organism evidence="14 15">
    <name type="scientific">Uabimicrobium amorphum</name>
    <dbReference type="NCBI Taxonomy" id="2596890"/>
    <lineage>
        <taxon>Bacteria</taxon>
        <taxon>Pseudomonadati</taxon>
        <taxon>Planctomycetota</taxon>
        <taxon>Candidatus Uabimicrobiia</taxon>
        <taxon>Candidatus Uabimicrobiales</taxon>
        <taxon>Candidatus Uabimicrobiaceae</taxon>
        <taxon>Candidatus Uabimicrobium</taxon>
    </lineage>
</organism>
<feature type="transmembrane region" description="Helical" evidence="13">
    <location>
        <begin position="6"/>
        <end position="24"/>
    </location>
</feature>
<keyword evidence="4" id="KW-0808">Transferase</keyword>
<evidence type="ECO:0000256" key="5">
    <source>
        <dbReference type="ARBA" id="ARBA00022692"/>
    </source>
</evidence>
<keyword evidence="15" id="KW-1185">Reference proteome</keyword>
<evidence type="ECO:0000256" key="7">
    <source>
        <dbReference type="ARBA" id="ARBA00022989"/>
    </source>
</evidence>
<dbReference type="GO" id="GO:0016020">
    <property type="term" value="C:membrane"/>
    <property type="evidence" value="ECO:0007669"/>
    <property type="project" value="InterPro"/>
</dbReference>
<dbReference type="KEGG" id="uam:UABAM_02166"/>
<evidence type="ECO:0000256" key="12">
    <source>
        <dbReference type="ARBA" id="ARBA00049385"/>
    </source>
</evidence>
<dbReference type="GO" id="GO:0004364">
    <property type="term" value="F:glutathione transferase activity"/>
    <property type="evidence" value="ECO:0007669"/>
    <property type="project" value="UniProtKB-EC"/>
</dbReference>
<dbReference type="EC" id="2.5.1.18" evidence="3"/>
<comment type="subunit">
    <text evidence="10">Homotrimer; The trimer binds only one molecule of glutathione.</text>
</comment>
<evidence type="ECO:0000256" key="3">
    <source>
        <dbReference type="ARBA" id="ARBA00012452"/>
    </source>
</evidence>
<keyword evidence="9 13" id="KW-0472">Membrane</keyword>
<keyword evidence="5 13" id="KW-0812">Transmembrane</keyword>
<evidence type="ECO:0000256" key="10">
    <source>
        <dbReference type="ARBA" id="ARBA00038540"/>
    </source>
</evidence>
<evidence type="ECO:0000256" key="8">
    <source>
        <dbReference type="ARBA" id="ARBA00022990"/>
    </source>
</evidence>
<comment type="function">
    <text evidence="1">Conjugation of reduced glutathione to a wide number of exogenous and endogenous hydrophobic electrophiles.</text>
</comment>
<gene>
    <name evidence="14" type="ORF">UABAM_02166</name>
</gene>
<dbReference type="InterPro" id="IPR040162">
    <property type="entry name" value="MGST1-like"/>
</dbReference>
<sequence length="149" mass="17452">MLRDNPAFHYWVFLCVFFFFKMFVNSMIQGYSRFRGNHFINPEDTERFADKNKEAMQKYIDRDERAARCWRNDLENIPMFLLLSLALVILGGNPQYCLIYFITYACIRALHTTFYMCAKQPHRGAMFALGIAVTATVAGNCVYLISLTW</sequence>
<dbReference type="EMBL" id="AP019860">
    <property type="protein sequence ID" value="BBM83811.1"/>
    <property type="molecule type" value="Genomic_DNA"/>
</dbReference>
<dbReference type="Pfam" id="PF01124">
    <property type="entry name" value="MAPEG"/>
    <property type="match status" value="1"/>
</dbReference>
<evidence type="ECO:0000256" key="13">
    <source>
        <dbReference type="SAM" id="Phobius"/>
    </source>
</evidence>
<name>A0A5S9ILM5_UABAM</name>
<dbReference type="OrthoDB" id="6365081at2"/>
<reference evidence="14 15" key="1">
    <citation type="submission" date="2019-08" db="EMBL/GenBank/DDBJ databases">
        <title>Complete genome sequence of Candidatus Uab amorphum.</title>
        <authorList>
            <person name="Shiratori T."/>
            <person name="Suzuki S."/>
            <person name="Kakizawa Y."/>
            <person name="Ishida K."/>
        </authorList>
    </citation>
    <scope>NUCLEOTIDE SEQUENCE [LARGE SCALE GENOMIC DNA]</scope>
    <source>
        <strain evidence="14 15">SRT547</strain>
    </source>
</reference>
<comment type="subcellular location">
    <subcellularLocation>
        <location evidence="2">Endoplasmic reticulum membrane</location>
        <topology evidence="2">Multi-pass membrane protein</topology>
    </subcellularLocation>
</comment>
<dbReference type="SUPFAM" id="SSF161084">
    <property type="entry name" value="MAPEG domain-like"/>
    <property type="match status" value="1"/>
</dbReference>
<keyword evidence="7 13" id="KW-1133">Transmembrane helix</keyword>
<dbReference type="InterPro" id="IPR001129">
    <property type="entry name" value="Membr-assoc_MAPEG"/>
</dbReference>
<evidence type="ECO:0000256" key="2">
    <source>
        <dbReference type="ARBA" id="ARBA00004477"/>
    </source>
</evidence>
<evidence type="ECO:0000313" key="14">
    <source>
        <dbReference type="EMBL" id="BBM83811.1"/>
    </source>
</evidence>
<dbReference type="InterPro" id="IPR023352">
    <property type="entry name" value="MAPEG-like_dom_sf"/>
</dbReference>
<dbReference type="Gene3D" id="1.20.120.550">
    <property type="entry name" value="Membrane associated eicosanoid/glutathione metabolism-like domain"/>
    <property type="match status" value="1"/>
</dbReference>
<evidence type="ECO:0000256" key="9">
    <source>
        <dbReference type="ARBA" id="ARBA00023136"/>
    </source>
</evidence>
<evidence type="ECO:0000256" key="4">
    <source>
        <dbReference type="ARBA" id="ARBA00022679"/>
    </source>
</evidence>
<protein>
    <recommendedName>
        <fullName evidence="11">Microsomal glutathione S-transferase 1</fullName>
        <ecNumber evidence="3">2.5.1.18</ecNumber>
    </recommendedName>
</protein>
<dbReference type="PANTHER" id="PTHR10689">
    <property type="entry name" value="MICROSOMAL GLUTATHIONE S-TRANSFERASE 1"/>
    <property type="match status" value="1"/>
</dbReference>
<dbReference type="AlphaFoldDB" id="A0A5S9ILM5"/>
<dbReference type="RefSeq" id="WP_151967994.1">
    <property type="nucleotide sequence ID" value="NZ_AP019860.1"/>
</dbReference>
<feature type="transmembrane region" description="Helical" evidence="13">
    <location>
        <begin position="125"/>
        <end position="146"/>
    </location>
</feature>
<evidence type="ECO:0000256" key="1">
    <source>
        <dbReference type="ARBA" id="ARBA00003701"/>
    </source>
</evidence>
<evidence type="ECO:0000256" key="6">
    <source>
        <dbReference type="ARBA" id="ARBA00022824"/>
    </source>
</evidence>
<keyword evidence="8" id="KW-0007">Acetylation</keyword>
<accession>A0A5S9ILM5</accession>
<comment type="catalytic activity">
    <reaction evidence="12">
        <text>RX + glutathione = an S-substituted glutathione + a halide anion + H(+)</text>
        <dbReference type="Rhea" id="RHEA:16437"/>
        <dbReference type="ChEBI" id="CHEBI:15378"/>
        <dbReference type="ChEBI" id="CHEBI:16042"/>
        <dbReference type="ChEBI" id="CHEBI:17792"/>
        <dbReference type="ChEBI" id="CHEBI:57925"/>
        <dbReference type="ChEBI" id="CHEBI:90779"/>
        <dbReference type="EC" id="2.5.1.18"/>
    </reaction>
    <physiologicalReaction direction="left-to-right" evidence="12">
        <dbReference type="Rhea" id="RHEA:16438"/>
    </physiologicalReaction>
</comment>